<feature type="non-terminal residue" evidence="1">
    <location>
        <position position="54"/>
    </location>
</feature>
<accession>A0AAD2K3N7</accession>
<proteinExistence type="predicted"/>
<reference evidence="1" key="1">
    <citation type="submission" date="2023-11" db="EMBL/GenBank/DDBJ databases">
        <authorList>
            <person name="De Vega J J."/>
            <person name="De Vega J J."/>
        </authorList>
    </citation>
    <scope>NUCLEOTIDE SEQUENCE</scope>
</reference>
<dbReference type="EMBL" id="CAVNYO010000405">
    <property type="protein sequence ID" value="CAK5275891.1"/>
    <property type="molecule type" value="Genomic_DNA"/>
</dbReference>
<keyword evidence="2" id="KW-1185">Reference proteome</keyword>
<dbReference type="AlphaFoldDB" id="A0AAD2K3N7"/>
<dbReference type="Proteomes" id="UP001295794">
    <property type="component" value="Unassembled WGS sequence"/>
</dbReference>
<evidence type="ECO:0000313" key="2">
    <source>
        <dbReference type="Proteomes" id="UP001295794"/>
    </source>
</evidence>
<sequence>MRPPREKMDFTRKKGCNESASLRWDCGLTEIDCYFVRDYDKNFPALESNFLGMI</sequence>
<gene>
    <name evidence="1" type="ORF">MYCIT1_LOCUS23972</name>
</gene>
<organism evidence="1 2">
    <name type="scientific">Mycena citricolor</name>
    <dbReference type="NCBI Taxonomy" id="2018698"/>
    <lineage>
        <taxon>Eukaryota</taxon>
        <taxon>Fungi</taxon>
        <taxon>Dikarya</taxon>
        <taxon>Basidiomycota</taxon>
        <taxon>Agaricomycotina</taxon>
        <taxon>Agaricomycetes</taxon>
        <taxon>Agaricomycetidae</taxon>
        <taxon>Agaricales</taxon>
        <taxon>Marasmiineae</taxon>
        <taxon>Mycenaceae</taxon>
        <taxon>Mycena</taxon>
    </lineage>
</organism>
<protein>
    <submittedName>
        <fullName evidence="1">Uncharacterized protein</fullName>
    </submittedName>
</protein>
<comment type="caution">
    <text evidence="1">The sequence shown here is derived from an EMBL/GenBank/DDBJ whole genome shotgun (WGS) entry which is preliminary data.</text>
</comment>
<evidence type="ECO:0000313" key="1">
    <source>
        <dbReference type="EMBL" id="CAK5275891.1"/>
    </source>
</evidence>
<name>A0AAD2K3N7_9AGAR</name>